<keyword evidence="2" id="KW-0472">Membrane</keyword>
<dbReference type="PANTHER" id="PTHR31549">
    <property type="entry name" value="PROTEIN, PUTATIVE (DUF247)-RELATED-RELATED"/>
    <property type="match status" value="1"/>
</dbReference>
<feature type="transmembrane region" description="Helical" evidence="2">
    <location>
        <begin position="560"/>
        <end position="583"/>
    </location>
</feature>
<sequence length="587" mass="68033">MEEASGRHEETTSNSQTKCIQDLSNRVSELGLKIEQLSNSSANTAMLPRIEFPRFSGEDFSGWIYKCDQFFQVYRNTPDELKVRLASIHMEGDALRWNRKYTRQNPAPVWDEYVREMRTMFGVQGESTRPLVEMKRHGRRICRLQDMDDEGDDNEIYELKEDHFRFGPIYCKSEDKYYKYKLEAWKHVQQKSDERPAVTIGIYTSAVRLVEEEAKSCYADEATKSLTGPQFREMMIEDGCFFLQLALYLLGGSQQLGYPADHDIFSKRSNPPRFRDVKNWIEAMFFVGNQIPLVVLKELIKQSYFQKVIKEGKWKQPSELFRRALYELLLLPELEAQNPRAWRAAKWVCGKVFASGIQCRLWLQQQEPTDLLHGLQLLILGPELDPTEEKEEEEHQDLEAQYATANSSGAMDETTSSSATDLKQAGMHFWPSEGIGSRGIHFTNPMFLCHGYPILHLPPILMEDDTELMFQSLRNYEMSQKLGVSKREVCSYIRFMSELIPTPDDAKLIADKGIIQGNLKHKHKLPGILRGLASRDNYNQNLRVVKLKISDYSPPIWKKYWHIISLGLIITVLQTVYTILPYYKKSS</sequence>
<dbReference type="EMBL" id="JACGWO010000006">
    <property type="protein sequence ID" value="KAK4425314.1"/>
    <property type="molecule type" value="Genomic_DNA"/>
</dbReference>
<evidence type="ECO:0000313" key="3">
    <source>
        <dbReference type="EMBL" id="KAK4425314.1"/>
    </source>
</evidence>
<gene>
    <name evidence="3" type="ORF">Salat_1725400</name>
</gene>
<feature type="compositionally biased region" description="Polar residues" evidence="1">
    <location>
        <begin position="403"/>
        <end position="418"/>
    </location>
</feature>
<organism evidence="3 4">
    <name type="scientific">Sesamum alatum</name>
    <dbReference type="NCBI Taxonomy" id="300844"/>
    <lineage>
        <taxon>Eukaryota</taxon>
        <taxon>Viridiplantae</taxon>
        <taxon>Streptophyta</taxon>
        <taxon>Embryophyta</taxon>
        <taxon>Tracheophyta</taxon>
        <taxon>Spermatophyta</taxon>
        <taxon>Magnoliopsida</taxon>
        <taxon>eudicotyledons</taxon>
        <taxon>Gunneridae</taxon>
        <taxon>Pentapetalae</taxon>
        <taxon>asterids</taxon>
        <taxon>lamiids</taxon>
        <taxon>Lamiales</taxon>
        <taxon>Pedaliaceae</taxon>
        <taxon>Sesamum</taxon>
    </lineage>
</organism>
<reference evidence="3" key="2">
    <citation type="journal article" date="2024" name="Plant">
        <title>Genomic evolution and insights into agronomic trait innovations of Sesamum species.</title>
        <authorList>
            <person name="Miao H."/>
            <person name="Wang L."/>
            <person name="Qu L."/>
            <person name="Liu H."/>
            <person name="Sun Y."/>
            <person name="Le M."/>
            <person name="Wang Q."/>
            <person name="Wei S."/>
            <person name="Zheng Y."/>
            <person name="Lin W."/>
            <person name="Duan Y."/>
            <person name="Cao H."/>
            <person name="Xiong S."/>
            <person name="Wang X."/>
            <person name="Wei L."/>
            <person name="Li C."/>
            <person name="Ma Q."/>
            <person name="Ju M."/>
            <person name="Zhao R."/>
            <person name="Li G."/>
            <person name="Mu C."/>
            <person name="Tian Q."/>
            <person name="Mei H."/>
            <person name="Zhang T."/>
            <person name="Gao T."/>
            <person name="Zhang H."/>
        </authorList>
    </citation>
    <scope>NUCLEOTIDE SEQUENCE</scope>
    <source>
        <strain evidence="3">3651</strain>
    </source>
</reference>
<dbReference type="PANTHER" id="PTHR31549:SF88">
    <property type="entry name" value="DUF4220 DOMAIN-CONTAINING PROTEIN"/>
    <property type="match status" value="1"/>
</dbReference>
<feature type="region of interest" description="Disordered" evidence="1">
    <location>
        <begin position="388"/>
        <end position="418"/>
    </location>
</feature>
<evidence type="ECO:0000256" key="2">
    <source>
        <dbReference type="SAM" id="Phobius"/>
    </source>
</evidence>
<reference evidence="3" key="1">
    <citation type="submission" date="2020-06" db="EMBL/GenBank/DDBJ databases">
        <authorList>
            <person name="Li T."/>
            <person name="Hu X."/>
            <person name="Zhang T."/>
            <person name="Song X."/>
            <person name="Zhang H."/>
            <person name="Dai N."/>
            <person name="Sheng W."/>
            <person name="Hou X."/>
            <person name="Wei L."/>
        </authorList>
    </citation>
    <scope>NUCLEOTIDE SEQUENCE</scope>
    <source>
        <strain evidence="3">3651</strain>
        <tissue evidence="3">Leaf</tissue>
    </source>
</reference>
<keyword evidence="4" id="KW-1185">Reference proteome</keyword>
<evidence type="ECO:0000256" key="1">
    <source>
        <dbReference type="SAM" id="MobiDB-lite"/>
    </source>
</evidence>
<comment type="caution">
    <text evidence="3">The sequence shown here is derived from an EMBL/GenBank/DDBJ whole genome shotgun (WGS) entry which is preliminary data.</text>
</comment>
<evidence type="ECO:0000313" key="4">
    <source>
        <dbReference type="Proteomes" id="UP001293254"/>
    </source>
</evidence>
<protein>
    <recommendedName>
        <fullName evidence="5">Retrotransposon gag domain-containing protein</fullName>
    </recommendedName>
</protein>
<dbReference type="InterPro" id="IPR004158">
    <property type="entry name" value="DUF247_pln"/>
</dbReference>
<keyword evidence="2" id="KW-0812">Transmembrane</keyword>
<evidence type="ECO:0008006" key="5">
    <source>
        <dbReference type="Google" id="ProtNLM"/>
    </source>
</evidence>
<proteinExistence type="predicted"/>
<dbReference type="Proteomes" id="UP001293254">
    <property type="component" value="Unassembled WGS sequence"/>
</dbReference>
<dbReference type="AlphaFoldDB" id="A0AAE2CKH6"/>
<name>A0AAE2CKH6_9LAMI</name>
<dbReference type="Pfam" id="PF03140">
    <property type="entry name" value="DUF247"/>
    <property type="match status" value="1"/>
</dbReference>
<keyword evidence="2" id="KW-1133">Transmembrane helix</keyword>
<accession>A0AAE2CKH6</accession>